<protein>
    <submittedName>
        <fullName evidence="1">Uncharacterized protein</fullName>
    </submittedName>
</protein>
<reference evidence="2" key="2">
    <citation type="submission" date="2010-03" db="EMBL/GenBank/DDBJ databases">
        <title>The genome sequence of Coccidioides posadasii strain Silveira.</title>
        <authorList>
            <consortium name="The Broad Institute Genome Sequencing Center for Infectious Disease"/>
            <person name="Neafsey D."/>
            <person name="Orbach M."/>
            <person name="Henn M.R."/>
            <person name="Cole G.T."/>
            <person name="Galgiani J."/>
            <person name="Gardner M.J."/>
            <person name="Kirkland T.N."/>
            <person name="Taylor J.W."/>
            <person name="Young S.K."/>
            <person name="Zeng Q."/>
            <person name="Koehrsen M."/>
            <person name="Alvarado L."/>
            <person name="Berlin A."/>
            <person name="Borenstein D."/>
            <person name="Chapman S.B."/>
            <person name="Chen Z."/>
            <person name="Engels R."/>
            <person name="Freedman E."/>
            <person name="Gellesch M."/>
            <person name="Goldberg J."/>
            <person name="Griggs A."/>
            <person name="Gujja S."/>
            <person name="Heilman E."/>
            <person name="Heiman D."/>
            <person name="Howarth C."/>
            <person name="Jen D."/>
            <person name="Larson L."/>
            <person name="Mehta T."/>
            <person name="Neiman D."/>
            <person name="Park D."/>
            <person name="Pearson M."/>
            <person name="Richards J."/>
            <person name="Roberts A."/>
            <person name="Saif S."/>
            <person name="Shea T."/>
            <person name="Shenoy N."/>
            <person name="Sisk P."/>
            <person name="Stolte C."/>
            <person name="Sykes S."/>
            <person name="Walk T."/>
            <person name="White J."/>
            <person name="Yandava C."/>
            <person name="Haas B."/>
            <person name="Nusbaum C."/>
            <person name="Birren B."/>
        </authorList>
    </citation>
    <scope>NUCLEOTIDE SEQUENCE [LARGE SCALE GENOMIC DNA]</scope>
    <source>
        <strain evidence="2">RMSCC 757 / Silveira</strain>
    </source>
</reference>
<name>E9DJI4_COCPS</name>
<gene>
    <name evidence="1" type="ORF">CPSG_09983</name>
</gene>
<accession>E9DJI4</accession>
<dbReference type="EMBL" id="GL636516">
    <property type="protein sequence ID" value="EFW13437.1"/>
    <property type="molecule type" value="Genomic_DNA"/>
</dbReference>
<dbReference type="VEuPathDB" id="FungiDB:CPSG_09983"/>
<reference evidence="2" key="1">
    <citation type="journal article" date="2010" name="Genome Res.">
        <title>Population genomic sequencing of Coccidioides fungi reveals recent hybridization and transposon control.</title>
        <authorList>
            <person name="Neafsey D.E."/>
            <person name="Barker B.M."/>
            <person name="Sharpton T.J."/>
            <person name="Stajich J.E."/>
            <person name="Park D.J."/>
            <person name="Whiston E."/>
            <person name="Hung C.-Y."/>
            <person name="McMahan C."/>
            <person name="White J."/>
            <person name="Sykes S."/>
            <person name="Heiman D."/>
            <person name="Young S."/>
            <person name="Zeng Q."/>
            <person name="Abouelleil A."/>
            <person name="Aftuck L."/>
            <person name="Bessette D."/>
            <person name="Brown A."/>
            <person name="FitzGerald M."/>
            <person name="Lui A."/>
            <person name="Macdonald J.P."/>
            <person name="Priest M."/>
            <person name="Orbach M.J."/>
            <person name="Galgiani J.N."/>
            <person name="Kirkland T.N."/>
            <person name="Cole G.T."/>
            <person name="Birren B.W."/>
            <person name="Henn M.R."/>
            <person name="Taylor J.W."/>
            <person name="Rounsley S.D."/>
        </authorList>
    </citation>
    <scope>NUCLEOTIDE SEQUENCE [LARGE SCALE GENOMIC DNA]</scope>
    <source>
        <strain evidence="2">RMSCC 757 / Silveira</strain>
    </source>
</reference>
<evidence type="ECO:0000313" key="1">
    <source>
        <dbReference type="EMBL" id="EFW13437.1"/>
    </source>
</evidence>
<keyword evidence="2" id="KW-1185">Reference proteome</keyword>
<organism evidence="2">
    <name type="scientific">Coccidioides posadasii (strain RMSCC 757 / Silveira)</name>
    <name type="common">Valley fever fungus</name>
    <dbReference type="NCBI Taxonomy" id="443226"/>
    <lineage>
        <taxon>Eukaryota</taxon>
        <taxon>Fungi</taxon>
        <taxon>Dikarya</taxon>
        <taxon>Ascomycota</taxon>
        <taxon>Pezizomycotina</taxon>
        <taxon>Eurotiomycetes</taxon>
        <taxon>Eurotiomycetidae</taxon>
        <taxon>Onygenales</taxon>
        <taxon>Onygenaceae</taxon>
        <taxon>Coccidioides</taxon>
    </lineage>
</organism>
<evidence type="ECO:0000313" key="2">
    <source>
        <dbReference type="Proteomes" id="UP000002497"/>
    </source>
</evidence>
<dbReference type="AlphaFoldDB" id="E9DJI4"/>
<sequence length="88" mass="10311">MTIDYEVLTALHRHQSIEKHKHGHFHVVQRNFNCPKHRVQVVQSQDSLAVVVKHWMSSWVSHRLTCRRPVLALGLHGFNEPRYSAHSL</sequence>
<proteinExistence type="predicted"/>
<dbReference type="Proteomes" id="UP000002497">
    <property type="component" value="Unassembled WGS sequence"/>
</dbReference>
<dbReference type="HOGENOM" id="CLU_2468909_0_0_1"/>